<feature type="region of interest" description="Disordered" evidence="1">
    <location>
        <begin position="768"/>
        <end position="801"/>
    </location>
</feature>
<feature type="compositionally biased region" description="Low complexity" evidence="1">
    <location>
        <begin position="1111"/>
        <end position="1129"/>
    </location>
</feature>
<dbReference type="GO" id="GO:0016592">
    <property type="term" value="C:mediator complex"/>
    <property type="evidence" value="ECO:0007669"/>
    <property type="project" value="TreeGrafter"/>
</dbReference>
<feature type="compositionally biased region" description="Low complexity" evidence="1">
    <location>
        <begin position="2184"/>
        <end position="2196"/>
    </location>
</feature>
<feature type="compositionally biased region" description="Low complexity" evidence="1">
    <location>
        <begin position="510"/>
        <end position="527"/>
    </location>
</feature>
<feature type="compositionally biased region" description="Polar residues" evidence="1">
    <location>
        <begin position="843"/>
        <end position="857"/>
    </location>
</feature>
<feature type="compositionally biased region" description="Polar residues" evidence="1">
    <location>
        <begin position="1833"/>
        <end position="1842"/>
    </location>
</feature>
<feature type="compositionally biased region" description="Low complexity" evidence="1">
    <location>
        <begin position="1337"/>
        <end position="1355"/>
    </location>
</feature>
<feature type="compositionally biased region" description="Low complexity" evidence="1">
    <location>
        <begin position="1885"/>
        <end position="1904"/>
    </location>
</feature>
<dbReference type="PANTHER" id="PTHR46007:SF8">
    <property type="entry name" value="C2H2-TYPE DOMAIN-CONTAINING PROTEIN"/>
    <property type="match status" value="1"/>
</dbReference>
<name>A0A383WKL1_TETOB</name>
<feature type="compositionally biased region" description="Basic and acidic residues" evidence="1">
    <location>
        <begin position="2170"/>
        <end position="2183"/>
    </location>
</feature>
<keyword evidence="3" id="KW-1185">Reference proteome</keyword>
<feature type="compositionally biased region" description="Low complexity" evidence="1">
    <location>
        <begin position="2084"/>
        <end position="2100"/>
    </location>
</feature>
<dbReference type="EMBL" id="FNXT01001299">
    <property type="protein sequence ID" value="SZX77997.1"/>
    <property type="molecule type" value="Genomic_DNA"/>
</dbReference>
<feature type="compositionally biased region" description="Low complexity" evidence="1">
    <location>
        <begin position="1768"/>
        <end position="1788"/>
    </location>
</feature>
<reference evidence="2 3" key="1">
    <citation type="submission" date="2016-10" db="EMBL/GenBank/DDBJ databases">
        <authorList>
            <person name="Cai Z."/>
        </authorList>
    </citation>
    <scope>NUCLEOTIDE SEQUENCE [LARGE SCALE GENOMIC DNA]</scope>
</reference>
<accession>A0A383WKL1</accession>
<proteinExistence type="predicted"/>
<feature type="region of interest" description="Disordered" evidence="1">
    <location>
        <begin position="1547"/>
        <end position="1571"/>
    </location>
</feature>
<feature type="region of interest" description="Disordered" evidence="1">
    <location>
        <begin position="2161"/>
        <end position="2204"/>
    </location>
</feature>
<feature type="region of interest" description="Disordered" evidence="1">
    <location>
        <begin position="1811"/>
        <end position="1911"/>
    </location>
</feature>
<feature type="compositionally biased region" description="Low complexity" evidence="1">
    <location>
        <begin position="626"/>
        <end position="640"/>
    </location>
</feature>
<feature type="compositionally biased region" description="Polar residues" evidence="1">
    <location>
        <begin position="1732"/>
        <end position="1745"/>
    </location>
</feature>
<feature type="compositionally biased region" description="Low complexity" evidence="1">
    <location>
        <begin position="1811"/>
        <end position="1829"/>
    </location>
</feature>
<feature type="region of interest" description="Disordered" evidence="1">
    <location>
        <begin position="1098"/>
        <end position="1129"/>
    </location>
</feature>
<feature type="compositionally biased region" description="Low complexity" evidence="1">
    <location>
        <begin position="1994"/>
        <end position="2009"/>
    </location>
</feature>
<feature type="region of interest" description="Disordered" evidence="1">
    <location>
        <begin position="1490"/>
        <end position="1518"/>
    </location>
</feature>
<dbReference type="PANTHER" id="PTHR46007">
    <property type="entry name" value="MEDIATOR OF RNA POLYMERASE II TRANSCRIPTION SUBUNIT 12"/>
    <property type="match status" value="1"/>
</dbReference>
<evidence type="ECO:0000256" key="1">
    <source>
        <dbReference type="SAM" id="MobiDB-lite"/>
    </source>
</evidence>
<feature type="region of interest" description="Disordered" evidence="1">
    <location>
        <begin position="197"/>
        <end position="251"/>
    </location>
</feature>
<organism evidence="2 3">
    <name type="scientific">Tetradesmus obliquus</name>
    <name type="common">Green alga</name>
    <name type="synonym">Acutodesmus obliquus</name>
    <dbReference type="NCBI Taxonomy" id="3088"/>
    <lineage>
        <taxon>Eukaryota</taxon>
        <taxon>Viridiplantae</taxon>
        <taxon>Chlorophyta</taxon>
        <taxon>core chlorophytes</taxon>
        <taxon>Chlorophyceae</taxon>
        <taxon>CS clade</taxon>
        <taxon>Sphaeropleales</taxon>
        <taxon>Scenedesmaceae</taxon>
        <taxon>Tetradesmus</taxon>
    </lineage>
</organism>
<feature type="region of interest" description="Disordered" evidence="1">
    <location>
        <begin position="993"/>
        <end position="1014"/>
    </location>
</feature>
<feature type="region of interest" description="Disordered" evidence="1">
    <location>
        <begin position="894"/>
        <end position="931"/>
    </location>
</feature>
<gene>
    <name evidence="2" type="ORF">BQ4739_LOCUS18327</name>
</gene>
<dbReference type="InterPro" id="IPR051647">
    <property type="entry name" value="Mediator_comp_sub12"/>
</dbReference>
<sequence>MLSDRLAQELARTLVKQSSGGLTDQQVDSFLALYEQQVPDSIKEDPKELQHLLDESKQIARELDDYDMPSISVTVQDFRFSPPSISAELPCTLQFRLLPNSSRQQITVLDSSSGQRVASSGLLRGGDCFNATICDPGAYTFTSEVYPFMSGTLTAAASSVAGVAGGEDAAPATAGQEAKGAAAAAAGALQKLQITGRQSPAPGTRSHADSPRLAAKAALQHQQQQVYQRKPSPSSDTDTPDTPDATGGAAVASNAGGGAAAVYRCADAGDGFVQQPTERAMLELLSSTAARQADVPAFRGTCSTADSGLPDLSRAGGWARRATAYDDEADAAPHVSSAWQPVAAGLQPLSQQTDTAAAGAATVSQPELAATSHFSVMVGSGSSSGGSSSINKSSTMCAAAAAAGAAATSAAHADAATCGVAGSRLVPASIAAADDMDVDDDSYAAAQQQQQQQQPGALSLLGFAKGLEGLTLSPEPLSGPTTATAGAAALPRPSSPTWAAAGHGRQQGTSAASASAELAEEAAAASLPRYSAGDASDVSEMQAAEDGDDGCGWYERLRSDSDHSSGSSSDDDEHQQQGAAGGAQHRLGRRQNSEAAHLLGDGGGVQPHRRRLPAWGCSASSSFDGEAPSPTSSSSSSEAAASDVRLRSLHGRGAAAHAAALRRCSAEDADEVLLVEDMEEYGPYELLAGCNASAAAEPAAAHTAAAAGLQPRMLGGAARARTAEAAAQTLPPLRNRAGLLQQPPGSSWSLGGSALGVGDGVRSTFSSTNHAPLAGSSSRYAAGADVDPEQSNSAAPAAGRPTYYERLTSSRTHVGLEASGQVVSSSSGGGSTLLGPGTHLISQQALRQRSTSSSLGGAQSRVVGAGSIDDPVAQLEQLHRDKARRVRQHHLQLRQAADSDGNESPPELSVRLAQKRQQQLTAAATVEPSGAAAAGSAAGKACGKKKKGCSKAAAGLGSERAAASEAAAVSRAAAAAAAERRRERDHLECALYDHGSGSSRADSEDEASATQTMAAGATPASAVAAAHAAAGGAKQLSKCKHKACKLEFSTELNKHRCHMSHLPSARNAITKTYKAEVLAFVRALPPAALAQLLRLPEPASLPRRRGPQTLQGSQQQQQSKPGKASSAAVEAASATAASIQRLQSSALGDAWLKASSCAAADGAAGCQAAGLPPVLSRLARLCCGLAPSLRDDAGAADEQLPLLRPESGPAAGKYAAAAPGQLDNRPGDRAAAALAAAHVVDLRGRCCSSCGSAAAGQHAAALMSCSCRCHPASSADAGQAAAALLPGFDVIIGLLEAASEGTWLCNPRLLQQQHTSGCSCSVCQGFISPAATTAASKGGSASSSRRENGAAVLPGAGPGAGWSPEAVMASISSGLDVLDVLGEWGVTDAALSYAVERRLVTAFHRAKEAEARRIMSQLLEEDAPTGAAAAVPAAARRAADTAGSGSQAQQQATGSAAGAALAGSAKAAKKKDKRKAGKAAKLPASAAAKKIPAWKDVSSDSESGSDSDSGGSAAAAKGAASQPVLPAASAPSSLASRVGPGGKLAGGRGIVFADKPADSPRQHAAAFDSPSKGRQLAEQLLQARLLQQDLELSQLRQQQQQGGIAEQQQQPTQPVQQKRTAAAQAAAAAAKPQAKQQLAAKQQVHQHAPEQSKPKAAQLAAKQAQSAGAAKKPAAGAPRSAQPVARQARAVVVAVSSKGPAAVAADNRPAGDAAITQHCPSQQQQSRQQSSAPLDTVSSAVQQRPSSSEGGNSSTISAAMQLAARGTAPEQQRLAAAAAGNRPSAAGSASVGKQAAVPAAASGARPAAAAVRVPSPGTAEAAAEAAPGDAAEHSQSPVSTQRDLGGCAPSSGSITSDSPSLDAAEAAAAMPAAWPVDPCESGQVQQPQLAPQQHAAASAAAHGGSFEEQPQDMQQQESAWQQHYQQHALLAHQAWLAAAQQAALSDMLVWSGRAGAVAAGQQPLPFTPQEQRYLAQWTHFYYYQQAYMGMASATQQQQQQRSQEAHAAALQPPCPSSMPQARPATPDAAPGSDGNWTGQQQQQDDPGALQLQFGSFPAEFAFSPGGDSARGRGSPCPTPSPGPAADTAAAAAAESSTAANEAWGAVPAAVDSSQMHPHQQQQQQGPVCSSQQYMYWWTYQQHYAAHLQQQQQQLGLISAAANAGQGQEHNTAEQRESPADERSVSTSASSDASAPAEGPEQQQRPCTRFLADMAAAVGQALASGRAGACSSSSNVQDAEAAGGADEHGGREACFNAVTAADLLDSRWQAVTQAYGRPARQASRPASGSR</sequence>
<dbReference type="GO" id="GO:0045944">
    <property type="term" value="P:positive regulation of transcription by RNA polymerase II"/>
    <property type="evidence" value="ECO:0007669"/>
    <property type="project" value="TreeGrafter"/>
</dbReference>
<dbReference type="Gene3D" id="2.60.40.420">
    <property type="entry name" value="Cupredoxins - blue copper proteins"/>
    <property type="match status" value="1"/>
</dbReference>
<evidence type="ECO:0000313" key="2">
    <source>
        <dbReference type="EMBL" id="SZX77997.1"/>
    </source>
</evidence>
<feature type="region of interest" description="Disordered" evidence="1">
    <location>
        <begin position="2060"/>
        <end position="2100"/>
    </location>
</feature>
<feature type="compositionally biased region" description="Low complexity" evidence="1">
    <location>
        <begin position="1602"/>
        <end position="1643"/>
    </location>
</feature>
<feature type="compositionally biased region" description="Low complexity" evidence="1">
    <location>
        <begin position="1654"/>
        <end position="1697"/>
    </location>
</feature>
<feature type="region of interest" description="Disordered" evidence="1">
    <location>
        <begin position="1337"/>
        <end position="1357"/>
    </location>
</feature>
<feature type="region of interest" description="Disordered" evidence="1">
    <location>
        <begin position="1602"/>
        <end position="1788"/>
    </location>
</feature>
<feature type="region of interest" description="Disordered" evidence="1">
    <location>
        <begin position="843"/>
        <end position="863"/>
    </location>
</feature>
<protein>
    <submittedName>
        <fullName evidence="2">Uncharacterized protein</fullName>
    </submittedName>
</protein>
<feature type="compositionally biased region" description="Polar residues" evidence="1">
    <location>
        <begin position="768"/>
        <end position="779"/>
    </location>
</feature>
<feature type="compositionally biased region" description="Low complexity" evidence="1">
    <location>
        <begin position="214"/>
        <end position="251"/>
    </location>
</feature>
<feature type="region of interest" description="Disordered" evidence="1">
    <location>
        <begin position="472"/>
        <end position="640"/>
    </location>
</feature>
<feature type="compositionally biased region" description="Low complexity" evidence="1">
    <location>
        <begin position="1850"/>
        <end position="1873"/>
    </location>
</feature>
<feature type="compositionally biased region" description="Basic residues" evidence="1">
    <location>
        <begin position="1467"/>
        <end position="1478"/>
    </location>
</feature>
<feature type="compositionally biased region" description="Low complexity" evidence="1">
    <location>
        <begin position="1721"/>
        <end position="1731"/>
    </location>
</feature>
<dbReference type="InterPro" id="IPR008972">
    <property type="entry name" value="Cupredoxin"/>
</dbReference>
<feature type="region of interest" description="Disordered" evidence="1">
    <location>
        <begin position="1466"/>
        <end position="1485"/>
    </location>
</feature>
<feature type="compositionally biased region" description="Low complexity" evidence="1">
    <location>
        <begin position="1746"/>
        <end position="1757"/>
    </location>
</feature>
<evidence type="ECO:0000313" key="3">
    <source>
        <dbReference type="Proteomes" id="UP000256970"/>
    </source>
</evidence>
<feature type="region of interest" description="Disordered" evidence="1">
    <location>
        <begin position="1994"/>
        <end position="2046"/>
    </location>
</feature>
<dbReference type="GO" id="GO:0003713">
    <property type="term" value="F:transcription coactivator activity"/>
    <property type="evidence" value="ECO:0007669"/>
    <property type="project" value="TreeGrafter"/>
</dbReference>
<dbReference type="Proteomes" id="UP000256970">
    <property type="component" value="Unassembled WGS sequence"/>
</dbReference>